<dbReference type="Gene3D" id="3.40.50.150">
    <property type="entry name" value="Vaccinia Virus protein VP39"/>
    <property type="match status" value="1"/>
</dbReference>
<dbReference type="EMBL" id="FNCE01000002">
    <property type="protein sequence ID" value="SDF80041.1"/>
    <property type="molecule type" value="Genomic_DNA"/>
</dbReference>
<evidence type="ECO:0000313" key="2">
    <source>
        <dbReference type="Proteomes" id="UP000199415"/>
    </source>
</evidence>
<dbReference type="GO" id="GO:0008168">
    <property type="term" value="F:methyltransferase activity"/>
    <property type="evidence" value="ECO:0007669"/>
    <property type="project" value="UniProtKB-KW"/>
</dbReference>
<dbReference type="SUPFAM" id="SSF53335">
    <property type="entry name" value="S-adenosyl-L-methionine-dependent methyltransferases"/>
    <property type="match status" value="1"/>
</dbReference>
<dbReference type="CDD" id="cd02440">
    <property type="entry name" value="AdoMet_MTases"/>
    <property type="match status" value="1"/>
</dbReference>
<accession>A0A1G7P1D4</accession>
<dbReference type="Pfam" id="PF13489">
    <property type="entry name" value="Methyltransf_23"/>
    <property type="match status" value="1"/>
</dbReference>
<protein>
    <submittedName>
        <fullName evidence="1">Methyltransferase domain-containing protein</fullName>
    </submittedName>
</protein>
<name>A0A1G7P1D4_9PROT</name>
<keyword evidence="1" id="KW-0808">Transferase</keyword>
<keyword evidence="1" id="KW-0489">Methyltransferase</keyword>
<proteinExistence type="predicted"/>
<dbReference type="InterPro" id="IPR029063">
    <property type="entry name" value="SAM-dependent_MTases_sf"/>
</dbReference>
<dbReference type="RefSeq" id="WP_090019006.1">
    <property type="nucleotide sequence ID" value="NZ_FNCE01000002.1"/>
</dbReference>
<dbReference type="OrthoDB" id="9791944at2"/>
<gene>
    <name evidence="1" type="ORF">SAMN05216241_102394</name>
</gene>
<organism evidence="1 2">
    <name type="scientific">Limimonas halophila</name>
    <dbReference type="NCBI Taxonomy" id="1082479"/>
    <lineage>
        <taxon>Bacteria</taxon>
        <taxon>Pseudomonadati</taxon>
        <taxon>Pseudomonadota</taxon>
        <taxon>Alphaproteobacteria</taxon>
        <taxon>Rhodospirillales</taxon>
        <taxon>Rhodovibrionaceae</taxon>
        <taxon>Limimonas</taxon>
    </lineage>
</organism>
<reference evidence="1 2" key="1">
    <citation type="submission" date="2016-10" db="EMBL/GenBank/DDBJ databases">
        <authorList>
            <person name="de Groot N.N."/>
        </authorList>
    </citation>
    <scope>NUCLEOTIDE SEQUENCE [LARGE SCALE GENOMIC DNA]</scope>
    <source>
        <strain evidence="1 2">DSM 25584</strain>
    </source>
</reference>
<dbReference type="AlphaFoldDB" id="A0A1G7P1D4"/>
<dbReference type="Proteomes" id="UP000199415">
    <property type="component" value="Unassembled WGS sequence"/>
</dbReference>
<dbReference type="STRING" id="1082479.SAMN05216241_102394"/>
<dbReference type="GO" id="GO:0032259">
    <property type="term" value="P:methylation"/>
    <property type="evidence" value="ECO:0007669"/>
    <property type="project" value="UniProtKB-KW"/>
</dbReference>
<keyword evidence="2" id="KW-1185">Reference proteome</keyword>
<evidence type="ECO:0000313" key="1">
    <source>
        <dbReference type="EMBL" id="SDF80041.1"/>
    </source>
</evidence>
<sequence>MTPSCPLCGGRDGRVWAHAMGAAYHRCGRCALTFLDPDRWPSPQAERARYEEHDNRPDDPGYRRFLAKLADPLDARLPRGSEGLDFGCGPGPTLSGMLEARGHVVRDYDPFFVPDEEALARTYDFVTCSEVIEHVHDPWSVLRRLHGLLRPGGVLGVMTGMVDDRADFANWYYVRDPTHVCFYHPATMAWIAERFGWAMERPRWTVTLFRV</sequence>